<keyword evidence="2" id="KW-0472">Membrane</keyword>
<dbReference type="HOGENOM" id="CLU_598523_0_0_1"/>
<gene>
    <name evidence="3" type="ORF">CGLO_03277</name>
</gene>
<evidence type="ECO:0000313" key="4">
    <source>
        <dbReference type="Proteomes" id="UP000015530"/>
    </source>
</evidence>
<evidence type="ECO:0000256" key="1">
    <source>
        <dbReference type="SAM" id="MobiDB-lite"/>
    </source>
</evidence>
<reference evidence="4" key="1">
    <citation type="journal article" date="2013" name="Mol. Plant Microbe Interact.">
        <title>Global aspects of pacC regulation of pathogenicity genes in Colletotrichum gloeosporioides as revealed by transcriptome analysis.</title>
        <authorList>
            <person name="Alkan N."/>
            <person name="Meng X."/>
            <person name="Friedlander G."/>
            <person name="Reuveni E."/>
            <person name="Sukno S."/>
            <person name="Sherman A."/>
            <person name="Thon M."/>
            <person name="Fluhr R."/>
            <person name="Prusky D."/>
        </authorList>
    </citation>
    <scope>NUCLEOTIDE SEQUENCE [LARGE SCALE GENOMIC DNA]</scope>
    <source>
        <strain evidence="4">Cg-14</strain>
    </source>
</reference>
<proteinExistence type="predicted"/>
<protein>
    <submittedName>
        <fullName evidence="3">Uncharacterized protein</fullName>
    </submittedName>
</protein>
<feature type="transmembrane region" description="Helical" evidence="2">
    <location>
        <begin position="311"/>
        <end position="334"/>
    </location>
</feature>
<dbReference type="STRING" id="1237896.T0M6X4"/>
<keyword evidence="2" id="KW-0812">Transmembrane</keyword>
<sequence>MASGYNFCSKSIEKTTMNETTNQGTVDGDATGYERLIAQICPRFLTTDEADEIREEFDRAWIEDKQVFWSGADKCKTSNWAALNGFQTLTSAMGPLMEQGNERCKRKTSSKSWSLYMRGASALFAWRVSQGRLTTVLTPPPPHRFHPSGLTNYQDVEEPILKGVLGSSVERIMMAHPEVADAESFVYEAWPSDRYATWVASFGEFPDKVWRAVGRTRGIFIIFWYYNALPNVEIARTVWHPVPGGSQFQSMMEHDYQGTIKQHQGQLQEQAQAKGNKPEVSQSTGLHRRKEEQQCTSVVEEKPAINQSPGYGVLAFMVFIELFLHAVLPFIAFLETLTTQFRYEFQNPDPQTEVELGSSTPSKNIKPCKSGLVKTDTNANQCLVANKAAGILGGDVLQGRLKKKQRQKPSNLQESTSPPIVTQNPTVIVCRSLGGWDPKSLKKAFQNRARRVTLSSV</sequence>
<feature type="region of interest" description="Disordered" evidence="1">
    <location>
        <begin position="271"/>
        <end position="290"/>
    </location>
</feature>
<comment type="caution">
    <text evidence="3">The sequence shown here is derived from an EMBL/GenBank/DDBJ whole genome shotgun (WGS) entry which is preliminary data.</text>
</comment>
<dbReference type="Proteomes" id="UP000015530">
    <property type="component" value="Unassembled WGS sequence"/>
</dbReference>
<dbReference type="OrthoDB" id="5232980at2759"/>
<dbReference type="AlphaFoldDB" id="T0M6X4"/>
<evidence type="ECO:0000256" key="2">
    <source>
        <dbReference type="SAM" id="Phobius"/>
    </source>
</evidence>
<name>T0M6X4_COLGC</name>
<keyword evidence="2" id="KW-1133">Transmembrane helix</keyword>
<dbReference type="EMBL" id="AMYD01000677">
    <property type="protein sequence ID" value="EQB56700.1"/>
    <property type="molecule type" value="Genomic_DNA"/>
</dbReference>
<organism evidence="3 4">
    <name type="scientific">Colletotrichum gloeosporioides (strain Cg-14)</name>
    <name type="common">Anthracnose fungus</name>
    <name type="synonym">Glomerella cingulata</name>
    <dbReference type="NCBI Taxonomy" id="1237896"/>
    <lineage>
        <taxon>Eukaryota</taxon>
        <taxon>Fungi</taxon>
        <taxon>Dikarya</taxon>
        <taxon>Ascomycota</taxon>
        <taxon>Pezizomycotina</taxon>
        <taxon>Sordariomycetes</taxon>
        <taxon>Hypocreomycetidae</taxon>
        <taxon>Glomerellales</taxon>
        <taxon>Glomerellaceae</taxon>
        <taxon>Colletotrichum</taxon>
        <taxon>Colletotrichum gloeosporioides species complex</taxon>
    </lineage>
</organism>
<evidence type="ECO:0000313" key="3">
    <source>
        <dbReference type="EMBL" id="EQB56700.1"/>
    </source>
</evidence>
<accession>T0M6X4</accession>